<gene>
    <name evidence="1" type="ORF">SOCEGT47_054560</name>
</gene>
<accession>A0A4P2Q669</accession>
<evidence type="ECO:0000313" key="2">
    <source>
        <dbReference type="Proteomes" id="UP000295781"/>
    </source>
</evidence>
<name>A0A4P2Q669_SORCE</name>
<sequence>MRFVIGRDGKVTAADAIDVPGGSPPSPASAPMPDRAVVSCVLREFKKLTSPTPEGGNITVVYPVMFSPGS</sequence>
<proteinExistence type="predicted"/>
<evidence type="ECO:0000313" key="1">
    <source>
        <dbReference type="EMBL" id="AUX24915.1"/>
    </source>
</evidence>
<dbReference type="AlphaFoldDB" id="A0A4P2Q669"/>
<protein>
    <recommendedName>
        <fullName evidence="3">TonB C-terminal domain-containing protein</fullName>
    </recommendedName>
</protein>
<evidence type="ECO:0008006" key="3">
    <source>
        <dbReference type="Google" id="ProtNLM"/>
    </source>
</evidence>
<reference evidence="1 2" key="1">
    <citation type="submission" date="2015-09" db="EMBL/GenBank/DDBJ databases">
        <title>Sorangium comparison.</title>
        <authorList>
            <person name="Zaburannyi N."/>
            <person name="Bunk B."/>
            <person name="Overmann J."/>
            <person name="Mueller R."/>
        </authorList>
    </citation>
    <scope>NUCLEOTIDE SEQUENCE [LARGE SCALE GENOMIC DNA]</scope>
    <source>
        <strain evidence="1 2">So ceGT47</strain>
    </source>
</reference>
<dbReference type="EMBL" id="CP012670">
    <property type="protein sequence ID" value="AUX24915.1"/>
    <property type="molecule type" value="Genomic_DNA"/>
</dbReference>
<dbReference type="Proteomes" id="UP000295781">
    <property type="component" value="Chromosome"/>
</dbReference>
<organism evidence="1 2">
    <name type="scientific">Sorangium cellulosum</name>
    <name type="common">Polyangium cellulosum</name>
    <dbReference type="NCBI Taxonomy" id="56"/>
    <lineage>
        <taxon>Bacteria</taxon>
        <taxon>Pseudomonadati</taxon>
        <taxon>Myxococcota</taxon>
        <taxon>Polyangia</taxon>
        <taxon>Polyangiales</taxon>
        <taxon>Polyangiaceae</taxon>
        <taxon>Sorangium</taxon>
    </lineage>
</organism>